<dbReference type="AlphaFoldDB" id="A0A084VW00"/>
<organism evidence="2">
    <name type="scientific">Anopheles sinensis</name>
    <name type="common">Mosquito</name>
    <dbReference type="NCBI Taxonomy" id="74873"/>
    <lineage>
        <taxon>Eukaryota</taxon>
        <taxon>Metazoa</taxon>
        <taxon>Ecdysozoa</taxon>
        <taxon>Arthropoda</taxon>
        <taxon>Hexapoda</taxon>
        <taxon>Insecta</taxon>
        <taxon>Pterygota</taxon>
        <taxon>Neoptera</taxon>
        <taxon>Endopterygota</taxon>
        <taxon>Diptera</taxon>
        <taxon>Nematocera</taxon>
        <taxon>Culicoidea</taxon>
        <taxon>Culicidae</taxon>
        <taxon>Anophelinae</taxon>
        <taxon>Anopheles</taxon>
    </lineage>
</organism>
<dbReference type="EMBL" id="KE525164">
    <property type="protein sequence ID" value="KFB42144.1"/>
    <property type="molecule type" value="Genomic_DNA"/>
</dbReference>
<evidence type="ECO:0000313" key="4">
    <source>
        <dbReference type="Proteomes" id="UP000030765"/>
    </source>
</evidence>
<keyword evidence="4" id="KW-1185">Reference proteome</keyword>
<dbReference type="Proteomes" id="UP000030765">
    <property type="component" value="Unassembled WGS sequence"/>
</dbReference>
<dbReference type="EnsemblMetazoa" id="ASIC009807-RA">
    <property type="protein sequence ID" value="ASIC009807-PA"/>
    <property type="gene ID" value="ASIC009807"/>
</dbReference>
<name>A0A084VW00_ANOSI</name>
<dbReference type="VEuPathDB" id="VectorBase:ASIS015198"/>
<protein>
    <submittedName>
        <fullName evidence="2 3">Uncharacterized protein</fullName>
    </submittedName>
</protein>
<proteinExistence type="predicted"/>
<feature type="region of interest" description="Disordered" evidence="1">
    <location>
        <begin position="62"/>
        <end position="88"/>
    </location>
</feature>
<evidence type="ECO:0000313" key="2">
    <source>
        <dbReference type="EMBL" id="KFB42144.1"/>
    </source>
</evidence>
<accession>A0A084VW00</accession>
<dbReference type="VEuPathDB" id="VectorBase:ASIC009807"/>
<dbReference type="OrthoDB" id="10347569at2759"/>
<evidence type="ECO:0000256" key="1">
    <source>
        <dbReference type="SAM" id="MobiDB-lite"/>
    </source>
</evidence>
<reference evidence="3" key="2">
    <citation type="submission" date="2020-05" db="UniProtKB">
        <authorList>
            <consortium name="EnsemblMetazoa"/>
        </authorList>
    </citation>
    <scope>IDENTIFICATION</scope>
</reference>
<dbReference type="EMBL" id="ATLV01017363">
    <property type="status" value="NOT_ANNOTATED_CDS"/>
    <property type="molecule type" value="Genomic_DNA"/>
</dbReference>
<feature type="compositionally biased region" description="Basic and acidic residues" evidence="1">
    <location>
        <begin position="66"/>
        <end position="78"/>
    </location>
</feature>
<gene>
    <name evidence="2" type="ORF">ZHAS_00009807</name>
</gene>
<reference evidence="2 4" key="1">
    <citation type="journal article" date="2014" name="BMC Genomics">
        <title>Genome sequence of Anopheles sinensis provides insight into genetics basis of mosquito competence for malaria parasites.</title>
        <authorList>
            <person name="Zhou D."/>
            <person name="Zhang D."/>
            <person name="Ding G."/>
            <person name="Shi L."/>
            <person name="Hou Q."/>
            <person name="Ye Y."/>
            <person name="Xu Y."/>
            <person name="Zhou H."/>
            <person name="Xiong C."/>
            <person name="Li S."/>
            <person name="Yu J."/>
            <person name="Hong S."/>
            <person name="Yu X."/>
            <person name="Zou P."/>
            <person name="Chen C."/>
            <person name="Chang X."/>
            <person name="Wang W."/>
            <person name="Lv Y."/>
            <person name="Sun Y."/>
            <person name="Ma L."/>
            <person name="Shen B."/>
            <person name="Zhu C."/>
        </authorList>
    </citation>
    <scope>NUCLEOTIDE SEQUENCE [LARGE SCALE GENOMIC DNA]</scope>
</reference>
<sequence>MIPSASDDPEQMRGRVPPRPLMAAVMYAHLQRMSTEHGLNLSPEDILISAYLGHNLIYKPPTSGRELAKQEVRPEEGGKASPMAAGSA</sequence>
<evidence type="ECO:0000313" key="3">
    <source>
        <dbReference type="EnsemblMetazoa" id="ASIC009807-PA"/>
    </source>
</evidence>